<dbReference type="PANTHER" id="PTHR35728:SF1">
    <property type="entry name" value="MICROTUBULE-BINDING PROTEIN TANGLED-RELATED"/>
    <property type="match status" value="1"/>
</dbReference>
<feature type="compositionally biased region" description="Basic residues" evidence="1">
    <location>
        <begin position="170"/>
        <end position="183"/>
    </location>
</feature>
<dbReference type="Proteomes" id="UP000515123">
    <property type="component" value="Linkage group 14"/>
</dbReference>
<sequence length="381" mass="41459">MVAKTPTKAKRIAAAAAAAALNPNLVRETLKKVDRCVARLQELQYTVAGGAKVVAGVNLSPRSTRGYLRTSLRCKQETLRMRTTTSASAKKSPPGKFQCSINGEWRRMSLPAMLIGETVVEILQATEFAKKVVAAAAVAAATKVAGGDPKTPHTKKRSSCNPPAESTPLRSRRMREKQSLRRAARSESSAAGGSSPPLHRARVRIRFKPDSPPRPSVAANRVSPRNRPWARKAVLFPNPLFLPNSSTSPSSSSHKQRFYKTRSPIIGTTAAARRKKEFQQTPHKFAIKSPPGKSLQSHLASKKAVPAAALRSPPLRARRCSFSPSKLASRLVSPLRTRMMVAVRRSSEGLKQRPIFSTPVRVSSSRGGGSELRGRAENKFR</sequence>
<reference evidence="2 3" key="1">
    <citation type="journal article" date="2016" name="DNA Res.">
        <title>The draft genome of MD-2 pineapple using hybrid error correction of long reads.</title>
        <authorList>
            <person name="Redwan R.M."/>
            <person name="Saidin A."/>
            <person name="Kumar S.V."/>
        </authorList>
    </citation>
    <scope>NUCLEOTIDE SEQUENCE [LARGE SCALE GENOMIC DNA]</scope>
    <source>
        <strain evidence="3">cv. MD2</strain>
        <tissue evidence="2">Leaf</tissue>
    </source>
</reference>
<keyword evidence="4" id="KW-1185">Reference proteome</keyword>
<dbReference type="GeneID" id="109720610"/>
<dbReference type="GO" id="GO:2000694">
    <property type="term" value="P:regulation of phragmoplast microtubule organization"/>
    <property type="evidence" value="ECO:0007669"/>
    <property type="project" value="InterPro"/>
</dbReference>
<feature type="region of interest" description="Disordered" evidence="1">
    <location>
        <begin position="344"/>
        <end position="381"/>
    </location>
</feature>
<evidence type="ECO:0000313" key="5">
    <source>
        <dbReference type="RefSeq" id="XP_020103432.1"/>
    </source>
</evidence>
<feature type="region of interest" description="Disordered" evidence="1">
    <location>
        <begin position="144"/>
        <end position="224"/>
    </location>
</feature>
<evidence type="ECO:0000256" key="1">
    <source>
        <dbReference type="SAM" id="MobiDB-lite"/>
    </source>
</evidence>
<dbReference type="EMBL" id="LSRQ01004881">
    <property type="protein sequence ID" value="OAY68555.1"/>
    <property type="molecule type" value="Genomic_DNA"/>
</dbReference>
<dbReference type="Proteomes" id="UP000092600">
    <property type="component" value="Unassembled WGS sequence"/>
</dbReference>
<dbReference type="GO" id="GO:0009574">
    <property type="term" value="C:preprophase band"/>
    <property type="evidence" value="ECO:0007669"/>
    <property type="project" value="TreeGrafter"/>
</dbReference>
<dbReference type="GO" id="GO:0005875">
    <property type="term" value="C:microtubule associated complex"/>
    <property type="evidence" value="ECO:0007669"/>
    <property type="project" value="TreeGrafter"/>
</dbReference>
<evidence type="ECO:0000313" key="2">
    <source>
        <dbReference type="EMBL" id="OAY68555.1"/>
    </source>
</evidence>
<feature type="compositionally biased region" description="Low complexity" evidence="1">
    <location>
        <begin position="186"/>
        <end position="198"/>
    </location>
</feature>
<dbReference type="GO" id="GO:0008017">
    <property type="term" value="F:microtubule binding"/>
    <property type="evidence" value="ECO:0007669"/>
    <property type="project" value="InterPro"/>
</dbReference>
<accession>A0A199UV81</accession>
<protein>
    <submittedName>
        <fullName evidence="2 5">Microtubule-binding protein TANGLED1</fullName>
    </submittedName>
</protein>
<dbReference type="RefSeq" id="XP_020103432.1">
    <property type="nucleotide sequence ID" value="XM_020247843.1"/>
</dbReference>
<feature type="compositionally biased region" description="Basic and acidic residues" evidence="1">
    <location>
        <begin position="372"/>
        <end position="381"/>
    </location>
</feature>
<organism evidence="2 3">
    <name type="scientific">Ananas comosus</name>
    <name type="common">Pineapple</name>
    <name type="synonym">Ananas ananas</name>
    <dbReference type="NCBI Taxonomy" id="4615"/>
    <lineage>
        <taxon>Eukaryota</taxon>
        <taxon>Viridiplantae</taxon>
        <taxon>Streptophyta</taxon>
        <taxon>Embryophyta</taxon>
        <taxon>Tracheophyta</taxon>
        <taxon>Spermatophyta</taxon>
        <taxon>Magnoliopsida</taxon>
        <taxon>Liliopsida</taxon>
        <taxon>Poales</taxon>
        <taxon>Bromeliaceae</taxon>
        <taxon>Bromelioideae</taxon>
        <taxon>Ananas</taxon>
    </lineage>
</organism>
<reference evidence="5" key="2">
    <citation type="submission" date="2025-04" db="UniProtKB">
        <authorList>
            <consortium name="RefSeq"/>
        </authorList>
    </citation>
    <scope>IDENTIFICATION</scope>
    <source>
        <tissue evidence="5">Leaf</tissue>
    </source>
</reference>
<dbReference type="PANTHER" id="PTHR35728">
    <property type="entry name" value="MICROTUBULE-BINDING PROTEIN TANGLED-RELATED"/>
    <property type="match status" value="1"/>
</dbReference>
<dbReference type="GO" id="GO:0000911">
    <property type="term" value="P:cytokinesis by cell plate formation"/>
    <property type="evidence" value="ECO:0007669"/>
    <property type="project" value="TreeGrafter"/>
</dbReference>
<gene>
    <name evidence="5" type="primary">LOC109720610</name>
    <name evidence="2" type="ORF">ACMD2_23713</name>
</gene>
<evidence type="ECO:0000313" key="3">
    <source>
        <dbReference type="Proteomes" id="UP000092600"/>
    </source>
</evidence>
<name>A0A199UV81_ANACO</name>
<dbReference type="InterPro" id="IPR044709">
    <property type="entry name" value="TAN1"/>
</dbReference>
<evidence type="ECO:0000313" key="4">
    <source>
        <dbReference type="Proteomes" id="UP000515123"/>
    </source>
</evidence>
<proteinExistence type="predicted"/>
<dbReference type="AlphaFoldDB" id="A0A199UV81"/>
<dbReference type="OrthoDB" id="1939732at2759"/>
<dbReference type="STRING" id="4615.A0A199UV81"/>